<dbReference type="NCBIfam" id="TIGR02532">
    <property type="entry name" value="IV_pilin_GFxxxE"/>
    <property type="match status" value="1"/>
</dbReference>
<comment type="subcellular location">
    <subcellularLocation>
        <location evidence="1">Cell inner membrane</location>
        <topology evidence="1">Single-pass membrane protein</topology>
    </subcellularLocation>
</comment>
<evidence type="ECO:0000256" key="11">
    <source>
        <dbReference type="SAM" id="Phobius"/>
    </source>
</evidence>
<keyword evidence="8 11" id="KW-0472">Membrane</keyword>
<feature type="transmembrane region" description="Helical" evidence="11">
    <location>
        <begin position="14"/>
        <end position="36"/>
    </location>
</feature>
<comment type="caution">
    <text evidence="13">The sequence shown here is derived from an EMBL/GenBank/DDBJ whole genome shotgun (WGS) entry which is preliminary data.</text>
</comment>
<keyword evidence="14" id="KW-1185">Reference proteome</keyword>
<evidence type="ECO:0000256" key="9">
    <source>
        <dbReference type="ARBA" id="ARBA00025772"/>
    </source>
</evidence>
<organism evidence="13 14">
    <name type="scientific">Dyella japonica</name>
    <dbReference type="NCBI Taxonomy" id="231455"/>
    <lineage>
        <taxon>Bacteria</taxon>
        <taxon>Pseudomonadati</taxon>
        <taxon>Pseudomonadota</taxon>
        <taxon>Gammaproteobacteria</taxon>
        <taxon>Lysobacterales</taxon>
        <taxon>Rhodanobacteraceae</taxon>
        <taxon>Dyella</taxon>
    </lineage>
</organism>
<evidence type="ECO:0000259" key="12">
    <source>
        <dbReference type="Pfam" id="PF12019"/>
    </source>
</evidence>
<keyword evidence="7 11" id="KW-1133">Transmembrane helix</keyword>
<evidence type="ECO:0000256" key="3">
    <source>
        <dbReference type="ARBA" id="ARBA00022475"/>
    </source>
</evidence>
<evidence type="ECO:0000313" key="14">
    <source>
        <dbReference type="Proteomes" id="UP001549184"/>
    </source>
</evidence>
<evidence type="ECO:0000256" key="4">
    <source>
        <dbReference type="ARBA" id="ARBA00022481"/>
    </source>
</evidence>
<feature type="domain" description="General secretion pathway GspH" evidence="12">
    <location>
        <begin position="54"/>
        <end position="167"/>
    </location>
</feature>
<keyword evidence="6 11" id="KW-0812">Transmembrane</keyword>
<protein>
    <recommendedName>
        <fullName evidence="2">Type II secretion system protein H</fullName>
    </recommendedName>
    <alternativeName>
        <fullName evidence="10">General secretion pathway protein H</fullName>
    </alternativeName>
</protein>
<evidence type="ECO:0000256" key="5">
    <source>
        <dbReference type="ARBA" id="ARBA00022519"/>
    </source>
</evidence>
<dbReference type="InterPro" id="IPR012902">
    <property type="entry name" value="N_methyl_site"/>
</dbReference>
<dbReference type="Proteomes" id="UP001549184">
    <property type="component" value="Unassembled WGS sequence"/>
</dbReference>
<dbReference type="SUPFAM" id="SSF54523">
    <property type="entry name" value="Pili subunits"/>
    <property type="match status" value="1"/>
</dbReference>
<dbReference type="Pfam" id="PF12019">
    <property type="entry name" value="GspH"/>
    <property type="match status" value="1"/>
</dbReference>
<dbReference type="PROSITE" id="PS00409">
    <property type="entry name" value="PROKAR_NTER_METHYL"/>
    <property type="match status" value="1"/>
</dbReference>
<dbReference type="RefSeq" id="WP_354013868.1">
    <property type="nucleotide sequence ID" value="NZ_JBEPMU010000003.1"/>
</dbReference>
<dbReference type="EMBL" id="JBEPMU010000003">
    <property type="protein sequence ID" value="MET3652458.1"/>
    <property type="molecule type" value="Genomic_DNA"/>
</dbReference>
<keyword evidence="3" id="KW-1003">Cell membrane</keyword>
<gene>
    <name evidence="13" type="ORF">ABIC75_002190</name>
</gene>
<dbReference type="InterPro" id="IPR022346">
    <property type="entry name" value="T2SS_GspH"/>
</dbReference>
<evidence type="ECO:0000256" key="6">
    <source>
        <dbReference type="ARBA" id="ARBA00022692"/>
    </source>
</evidence>
<name>A0ABV2JXE7_9GAMM</name>
<dbReference type="InterPro" id="IPR045584">
    <property type="entry name" value="Pilin-like"/>
</dbReference>
<evidence type="ECO:0000313" key="13">
    <source>
        <dbReference type="EMBL" id="MET3652458.1"/>
    </source>
</evidence>
<evidence type="ECO:0000256" key="7">
    <source>
        <dbReference type="ARBA" id="ARBA00022989"/>
    </source>
</evidence>
<keyword evidence="4" id="KW-0488">Methylation</keyword>
<reference evidence="13 14" key="1">
    <citation type="submission" date="2024-06" db="EMBL/GenBank/DDBJ databases">
        <title>Sorghum-associated microbial communities from plants grown in Nebraska, USA.</title>
        <authorList>
            <person name="Schachtman D."/>
        </authorList>
    </citation>
    <scope>NUCLEOTIDE SEQUENCE [LARGE SCALE GENOMIC DNA]</scope>
    <source>
        <strain evidence="13 14">1073</strain>
    </source>
</reference>
<comment type="similarity">
    <text evidence="9">Belongs to the GSP H family.</text>
</comment>
<dbReference type="Pfam" id="PF07963">
    <property type="entry name" value="N_methyl"/>
    <property type="match status" value="1"/>
</dbReference>
<keyword evidence="5" id="KW-0997">Cell inner membrane</keyword>
<dbReference type="Gene3D" id="3.55.40.10">
    <property type="entry name" value="minor pseudopilin epsh domain"/>
    <property type="match status" value="1"/>
</dbReference>
<sequence length="186" mass="19720">MEIRPEGYQPRRSAGFTLVESVVVLIVLAVLIGAAVPAMGQMLARYQLTTAQLDLIATLQYTRNLAVISGRPKLFCPISASQQCAGDTRWERGWAIGNYRTGNADQLDGPPTLVNVGYNRVVILSTSGRKNIRFQPSGSAGGSTVTFTLCRKGHAEDALALTVSNVGRVASAKAKPDEAAKCGAAN</sequence>
<evidence type="ECO:0000256" key="1">
    <source>
        <dbReference type="ARBA" id="ARBA00004377"/>
    </source>
</evidence>
<evidence type="ECO:0000256" key="8">
    <source>
        <dbReference type="ARBA" id="ARBA00023136"/>
    </source>
</evidence>
<accession>A0ABV2JXE7</accession>
<evidence type="ECO:0000256" key="10">
    <source>
        <dbReference type="ARBA" id="ARBA00030775"/>
    </source>
</evidence>
<evidence type="ECO:0000256" key="2">
    <source>
        <dbReference type="ARBA" id="ARBA00021549"/>
    </source>
</evidence>
<proteinExistence type="inferred from homology"/>